<feature type="compositionally biased region" description="Basic residues" evidence="1">
    <location>
        <begin position="405"/>
        <end position="417"/>
    </location>
</feature>
<gene>
    <name evidence="4" type="primary">20204127</name>
    <name evidence="3" type="ORF">HELRODRAFT_172615</name>
</gene>
<evidence type="ECO:0000313" key="3">
    <source>
        <dbReference type="EMBL" id="ESO04259.1"/>
    </source>
</evidence>
<dbReference type="InParanoid" id="T1F5M8"/>
<dbReference type="GeneID" id="20204127"/>
<organism evidence="4 5">
    <name type="scientific">Helobdella robusta</name>
    <name type="common">Californian leech</name>
    <dbReference type="NCBI Taxonomy" id="6412"/>
    <lineage>
        <taxon>Eukaryota</taxon>
        <taxon>Metazoa</taxon>
        <taxon>Spiralia</taxon>
        <taxon>Lophotrochozoa</taxon>
        <taxon>Annelida</taxon>
        <taxon>Clitellata</taxon>
        <taxon>Hirudinea</taxon>
        <taxon>Rhynchobdellida</taxon>
        <taxon>Glossiphoniidae</taxon>
        <taxon>Helobdella</taxon>
    </lineage>
</organism>
<dbReference type="HOGENOM" id="CLU_526065_0_0_1"/>
<feature type="region of interest" description="Disordered" evidence="1">
    <location>
        <begin position="103"/>
        <end position="132"/>
    </location>
</feature>
<evidence type="ECO:0000313" key="5">
    <source>
        <dbReference type="Proteomes" id="UP000015101"/>
    </source>
</evidence>
<proteinExistence type="predicted"/>
<reference evidence="4" key="3">
    <citation type="submission" date="2015-06" db="UniProtKB">
        <authorList>
            <consortium name="EnsemblMetazoa"/>
        </authorList>
    </citation>
    <scope>IDENTIFICATION</scope>
</reference>
<reference evidence="3 5" key="2">
    <citation type="journal article" date="2013" name="Nature">
        <title>Insights into bilaterian evolution from three spiralian genomes.</title>
        <authorList>
            <person name="Simakov O."/>
            <person name="Marletaz F."/>
            <person name="Cho S.J."/>
            <person name="Edsinger-Gonzales E."/>
            <person name="Havlak P."/>
            <person name="Hellsten U."/>
            <person name="Kuo D.H."/>
            <person name="Larsson T."/>
            <person name="Lv J."/>
            <person name="Arendt D."/>
            <person name="Savage R."/>
            <person name="Osoegawa K."/>
            <person name="de Jong P."/>
            <person name="Grimwood J."/>
            <person name="Chapman J.A."/>
            <person name="Shapiro H."/>
            <person name="Aerts A."/>
            <person name="Otillar R.P."/>
            <person name="Terry A.Y."/>
            <person name="Boore J.L."/>
            <person name="Grigoriev I.V."/>
            <person name="Lindberg D.R."/>
            <person name="Seaver E.C."/>
            <person name="Weisblat D.A."/>
            <person name="Putnam N.H."/>
            <person name="Rokhsar D.S."/>
        </authorList>
    </citation>
    <scope>NUCLEOTIDE SEQUENCE</scope>
</reference>
<dbReference type="KEGG" id="hro:HELRODRAFT_172615"/>
<evidence type="ECO:0000256" key="2">
    <source>
        <dbReference type="SAM" id="Phobius"/>
    </source>
</evidence>
<sequence>MDDVAFKFSNVNETLSTFETTPALETNDQNVYQVIESIDPNPNEQTPKPPLKIYHEHSRTFPPQPMINYFENTSASSKLKKIDEKLNERLNYGEQIKKCVSAVEPEPRQSTLSRAPVFDPTSSNTETSSREVKPIKKITKQRSRPQFSVIFDSKISQSFTLPTIRMTRMLNKTVWLLVTCMLVVVTAAPTTTEEPKDKNEKEKTFAEKNCIAISCLGALAAVFLFVAIFSRTCPAVLCPHRVKVTTVVKLKKRSGDLLKLNPTTKTQQDQQLHSPHHAETTTNISASYQLLIDILTIVYAYLLNYMFQSLYNCQKNCECVASREKTLPSKKKSPPILQSVEISEKQRLLTKGAKTDKSPGKLKRTQDILRKKARMSMSREFTKSREISKFDKDLTVPKDMTKSKGLSRSKMVIKSHKPQLVSRSKDEQISKSSIALHPSTATSTLSVRAARSSAYSDGKKSDASDRTEASQNSTALLGPPQDRKGTMNVSDSKRVSEMRSEQDDGNRSSRDLSSGNRR</sequence>
<evidence type="ECO:0000313" key="4">
    <source>
        <dbReference type="EnsemblMetazoa" id="HelroP172615"/>
    </source>
</evidence>
<dbReference type="AlphaFoldDB" id="T1F5M8"/>
<dbReference type="EMBL" id="KB096502">
    <property type="protein sequence ID" value="ESO04259.1"/>
    <property type="molecule type" value="Genomic_DNA"/>
</dbReference>
<evidence type="ECO:0000256" key="1">
    <source>
        <dbReference type="SAM" id="MobiDB-lite"/>
    </source>
</evidence>
<feature type="compositionally biased region" description="Basic and acidic residues" evidence="1">
    <location>
        <begin position="457"/>
        <end position="468"/>
    </location>
</feature>
<dbReference type="EMBL" id="AMQM01004294">
    <property type="status" value="NOT_ANNOTATED_CDS"/>
    <property type="molecule type" value="Genomic_DNA"/>
</dbReference>
<keyword evidence="5" id="KW-1185">Reference proteome</keyword>
<feature type="compositionally biased region" description="Basic and acidic residues" evidence="1">
    <location>
        <begin position="481"/>
        <end position="510"/>
    </location>
</feature>
<dbReference type="CTD" id="20204127"/>
<feature type="transmembrane region" description="Helical" evidence="2">
    <location>
        <begin position="211"/>
        <end position="229"/>
    </location>
</feature>
<feature type="region of interest" description="Disordered" evidence="1">
    <location>
        <begin position="397"/>
        <end position="518"/>
    </location>
</feature>
<dbReference type="Proteomes" id="UP000015101">
    <property type="component" value="Unassembled WGS sequence"/>
</dbReference>
<dbReference type="RefSeq" id="XP_009017528.1">
    <property type="nucleotide sequence ID" value="XM_009019280.1"/>
</dbReference>
<keyword evidence="2" id="KW-1133">Transmembrane helix</keyword>
<name>T1F5M8_HELRO</name>
<reference evidence="5" key="1">
    <citation type="submission" date="2012-12" db="EMBL/GenBank/DDBJ databases">
        <authorList>
            <person name="Hellsten U."/>
            <person name="Grimwood J."/>
            <person name="Chapman J.A."/>
            <person name="Shapiro H."/>
            <person name="Aerts A."/>
            <person name="Otillar R.P."/>
            <person name="Terry A.Y."/>
            <person name="Boore J.L."/>
            <person name="Simakov O."/>
            <person name="Marletaz F."/>
            <person name="Cho S.-J."/>
            <person name="Edsinger-Gonzales E."/>
            <person name="Havlak P."/>
            <person name="Kuo D.-H."/>
            <person name="Larsson T."/>
            <person name="Lv J."/>
            <person name="Arendt D."/>
            <person name="Savage R."/>
            <person name="Osoegawa K."/>
            <person name="de Jong P."/>
            <person name="Lindberg D.R."/>
            <person name="Seaver E.C."/>
            <person name="Weisblat D.A."/>
            <person name="Putnam N.H."/>
            <person name="Grigoriev I.V."/>
            <person name="Rokhsar D.S."/>
        </authorList>
    </citation>
    <scope>NUCLEOTIDE SEQUENCE</scope>
</reference>
<accession>T1F5M8</accession>
<keyword evidence="2" id="KW-0812">Transmembrane</keyword>
<feature type="transmembrane region" description="Helical" evidence="2">
    <location>
        <begin position="174"/>
        <end position="191"/>
    </location>
</feature>
<dbReference type="EnsemblMetazoa" id="HelroT172615">
    <property type="protein sequence ID" value="HelroP172615"/>
    <property type="gene ID" value="HelroG172615"/>
</dbReference>
<keyword evidence="2" id="KW-0472">Membrane</keyword>
<protein>
    <submittedName>
        <fullName evidence="3 4">Uncharacterized protein</fullName>
    </submittedName>
</protein>